<evidence type="ECO:0000256" key="1">
    <source>
        <dbReference type="ARBA" id="ARBA00004477"/>
    </source>
</evidence>
<dbReference type="PANTHER" id="PTHR12317:SF63">
    <property type="entry name" value="DIACYLGLYCEROL O-ACYLTRANSFERASE 2"/>
    <property type="match status" value="1"/>
</dbReference>
<dbReference type="Pfam" id="PF03982">
    <property type="entry name" value="DAGAT"/>
    <property type="match status" value="1"/>
</dbReference>
<dbReference type="GO" id="GO:0004144">
    <property type="term" value="F:diacylglycerol O-acyltransferase activity"/>
    <property type="evidence" value="ECO:0000318"/>
    <property type="project" value="GO_Central"/>
</dbReference>
<keyword evidence="3" id="KW-0444">Lipid biosynthesis</keyword>
<evidence type="ECO:0000313" key="14">
    <source>
        <dbReference type="Proteomes" id="UP000001449"/>
    </source>
</evidence>
<keyword evidence="14" id="KW-1185">Reference proteome</keyword>
<sequence>MTTKKRPLPRHLHLPPGVEVLVSPPPYEVCTLVDRLLVYASSLIVVGSPVWFYGGIIYFYRKWKKYRSLAAATEAARHESGGGGASSTVRCRGTRQRTSSDDGNYTSSTGESSQEMNEQETQTQSHRQQTEQYNNYKRLATRYGVALAAIILISIWGPHRDKRVGEWLGVKKWRLWDAWLNYVGFTVLKDNGDDDHTIIQTNPHSAIPNQEEFDIHTSPSIFAFVPHGIFPFGLAFSCLPERGHEQTWGLFRPVVATATKLFPLVRTFISWMNGVDASRSAVSRALAPPYTSDHPGRVGVSPGGIAEMFETYPKPGFHPNDEAALLKDRNGLFKLAMKHKLPIVPVYCFGATKMLRRVQLPAFVETLSRMLKISLCLFFGKLGLPIPFRQRLMYVMGKTLFPPLPRDGVNTSMMEGGEEFDERVQEMHDAFCNEITRIFERNKDHYGWGNKNLRLV</sequence>
<proteinExistence type="inferred from homology"/>
<dbReference type="InParanoid" id="B8BR26"/>
<gene>
    <name evidence="13" type="ORF">THAPSDRAFT_20846</name>
</gene>
<feature type="transmembrane region" description="Helical" evidence="11">
    <location>
        <begin position="36"/>
        <end position="60"/>
    </location>
</feature>
<evidence type="ECO:0000256" key="12">
    <source>
        <dbReference type="SAM" id="MobiDB-lite"/>
    </source>
</evidence>
<evidence type="ECO:0000313" key="13">
    <source>
        <dbReference type="EMBL" id="EED95893.1"/>
    </source>
</evidence>
<dbReference type="PaxDb" id="35128-Thaps20846"/>
<reference evidence="13 14" key="1">
    <citation type="journal article" date="2004" name="Science">
        <title>The genome of the diatom Thalassiosira pseudonana: ecology, evolution, and metabolism.</title>
        <authorList>
            <person name="Armbrust E.V."/>
            <person name="Berges J.A."/>
            <person name="Bowler C."/>
            <person name="Green B.R."/>
            <person name="Martinez D."/>
            <person name="Putnam N.H."/>
            <person name="Zhou S."/>
            <person name="Allen A.E."/>
            <person name="Apt K.E."/>
            <person name="Bechner M."/>
            <person name="Brzezinski M.A."/>
            <person name="Chaal B.K."/>
            <person name="Chiovitti A."/>
            <person name="Davis A.K."/>
            <person name="Demarest M.S."/>
            <person name="Detter J.C."/>
            <person name="Glavina T."/>
            <person name="Goodstein D."/>
            <person name="Hadi M.Z."/>
            <person name="Hellsten U."/>
            <person name="Hildebrand M."/>
            <person name="Jenkins B.D."/>
            <person name="Jurka J."/>
            <person name="Kapitonov V.V."/>
            <person name="Kroger N."/>
            <person name="Lau W.W."/>
            <person name="Lane T.W."/>
            <person name="Larimer F.W."/>
            <person name="Lippmeier J.C."/>
            <person name="Lucas S."/>
            <person name="Medina M."/>
            <person name="Montsant A."/>
            <person name="Obornik M."/>
            <person name="Parker M.S."/>
            <person name="Palenik B."/>
            <person name="Pazour G.J."/>
            <person name="Richardson P.M."/>
            <person name="Rynearson T.A."/>
            <person name="Saito M.A."/>
            <person name="Schwartz D.C."/>
            <person name="Thamatrakoln K."/>
            <person name="Valentin K."/>
            <person name="Vardi A."/>
            <person name="Wilkerson F.P."/>
            <person name="Rokhsar D.S."/>
        </authorList>
    </citation>
    <scope>NUCLEOTIDE SEQUENCE [LARGE SCALE GENOMIC DNA]</scope>
    <source>
        <strain evidence="13 14">CCMP1335</strain>
    </source>
</reference>
<keyword evidence="8" id="KW-0443">Lipid metabolism</keyword>
<evidence type="ECO:0000256" key="8">
    <source>
        <dbReference type="ARBA" id="ARBA00023098"/>
    </source>
</evidence>
<reference evidence="13 14" key="2">
    <citation type="journal article" date="2008" name="Nature">
        <title>The Phaeodactylum genome reveals the evolutionary history of diatom genomes.</title>
        <authorList>
            <person name="Bowler C."/>
            <person name="Allen A.E."/>
            <person name="Badger J.H."/>
            <person name="Grimwood J."/>
            <person name="Jabbari K."/>
            <person name="Kuo A."/>
            <person name="Maheswari U."/>
            <person name="Martens C."/>
            <person name="Maumus F."/>
            <person name="Otillar R.P."/>
            <person name="Rayko E."/>
            <person name="Salamov A."/>
            <person name="Vandepoele K."/>
            <person name="Beszteri B."/>
            <person name="Gruber A."/>
            <person name="Heijde M."/>
            <person name="Katinka M."/>
            <person name="Mock T."/>
            <person name="Valentin K."/>
            <person name="Verret F."/>
            <person name="Berges J.A."/>
            <person name="Brownlee C."/>
            <person name="Cadoret J.P."/>
            <person name="Chiovitti A."/>
            <person name="Choi C.J."/>
            <person name="Coesel S."/>
            <person name="De Martino A."/>
            <person name="Detter J.C."/>
            <person name="Durkin C."/>
            <person name="Falciatore A."/>
            <person name="Fournet J."/>
            <person name="Haruta M."/>
            <person name="Huysman M.J."/>
            <person name="Jenkins B.D."/>
            <person name="Jiroutova K."/>
            <person name="Jorgensen R.E."/>
            <person name="Joubert Y."/>
            <person name="Kaplan A."/>
            <person name="Kroger N."/>
            <person name="Kroth P.G."/>
            <person name="La Roche J."/>
            <person name="Lindquist E."/>
            <person name="Lommer M."/>
            <person name="Martin-Jezequel V."/>
            <person name="Lopez P.J."/>
            <person name="Lucas S."/>
            <person name="Mangogna M."/>
            <person name="McGinnis K."/>
            <person name="Medlin L.K."/>
            <person name="Montsant A."/>
            <person name="Oudot-Le Secq M.P."/>
            <person name="Napoli C."/>
            <person name="Obornik M."/>
            <person name="Parker M.S."/>
            <person name="Petit J.L."/>
            <person name="Porcel B.M."/>
            <person name="Poulsen N."/>
            <person name="Robison M."/>
            <person name="Rychlewski L."/>
            <person name="Rynearson T.A."/>
            <person name="Schmutz J."/>
            <person name="Shapiro H."/>
            <person name="Siaut M."/>
            <person name="Stanley M."/>
            <person name="Sussman M.R."/>
            <person name="Taylor A.R."/>
            <person name="Vardi A."/>
            <person name="von Dassow P."/>
            <person name="Vyverman W."/>
            <person name="Willis A."/>
            <person name="Wyrwicz L.S."/>
            <person name="Rokhsar D.S."/>
            <person name="Weissenbach J."/>
            <person name="Armbrust E.V."/>
            <person name="Green B.R."/>
            <person name="Van de Peer Y."/>
            <person name="Grigoriev I.V."/>
        </authorList>
    </citation>
    <scope>NUCLEOTIDE SEQUENCE [LARGE SCALE GENOMIC DNA]</scope>
    <source>
        <strain evidence="13 14">CCMP1335</strain>
    </source>
</reference>
<evidence type="ECO:0000256" key="9">
    <source>
        <dbReference type="ARBA" id="ARBA00023136"/>
    </source>
</evidence>
<dbReference type="CDD" id="cd07987">
    <property type="entry name" value="LPLAT_MGAT-like"/>
    <property type="match status" value="1"/>
</dbReference>
<dbReference type="GO" id="GO:0019432">
    <property type="term" value="P:triglyceride biosynthetic process"/>
    <property type="evidence" value="ECO:0000318"/>
    <property type="project" value="GO_Central"/>
</dbReference>
<dbReference type="EC" id="2.3.1.-" evidence="11"/>
<feature type="transmembrane region" description="Helical" evidence="11">
    <location>
        <begin position="139"/>
        <end position="157"/>
    </location>
</feature>
<keyword evidence="5 11" id="KW-0812">Transmembrane</keyword>
<dbReference type="InterPro" id="IPR007130">
    <property type="entry name" value="DAGAT"/>
</dbReference>
<protein>
    <recommendedName>
        <fullName evidence="11">Acyltransferase</fullName>
        <ecNumber evidence="11">2.3.1.-</ecNumber>
    </recommendedName>
</protein>
<keyword evidence="6 11" id="KW-0256">Endoplasmic reticulum</keyword>
<evidence type="ECO:0000256" key="10">
    <source>
        <dbReference type="ARBA" id="ARBA00023315"/>
    </source>
</evidence>
<dbReference type="KEGG" id="tps:THAPSDRAFT_20846"/>
<dbReference type="GeneID" id="7445142"/>
<evidence type="ECO:0000256" key="3">
    <source>
        <dbReference type="ARBA" id="ARBA00022516"/>
    </source>
</evidence>
<keyword evidence="9 11" id="KW-0472">Membrane</keyword>
<evidence type="ECO:0000256" key="5">
    <source>
        <dbReference type="ARBA" id="ARBA00022692"/>
    </source>
</evidence>
<evidence type="ECO:0000256" key="2">
    <source>
        <dbReference type="ARBA" id="ARBA00005420"/>
    </source>
</evidence>
<dbReference type="Proteomes" id="UP000001449">
    <property type="component" value="Chromosome 1"/>
</dbReference>
<keyword evidence="4 11" id="KW-0808">Transferase</keyword>
<keyword evidence="10" id="KW-0012">Acyltransferase</keyword>
<dbReference type="HOGENOM" id="CLU_600657_0_0_1"/>
<evidence type="ECO:0000256" key="6">
    <source>
        <dbReference type="ARBA" id="ARBA00022824"/>
    </source>
</evidence>
<feature type="compositionally biased region" description="Polar residues" evidence="12">
    <location>
        <begin position="101"/>
        <end position="131"/>
    </location>
</feature>
<keyword evidence="7 11" id="KW-1133">Transmembrane helix</keyword>
<feature type="region of interest" description="Disordered" evidence="12">
    <location>
        <begin position="75"/>
        <end position="131"/>
    </location>
</feature>
<dbReference type="PANTHER" id="PTHR12317">
    <property type="entry name" value="DIACYLGLYCEROL O-ACYLTRANSFERASE"/>
    <property type="match status" value="1"/>
</dbReference>
<evidence type="ECO:0000256" key="11">
    <source>
        <dbReference type="RuleBase" id="RU367023"/>
    </source>
</evidence>
<dbReference type="RefSeq" id="XP_002286252.1">
    <property type="nucleotide sequence ID" value="XM_002286216.1"/>
</dbReference>
<name>B8BR26_THAPS</name>
<dbReference type="AlphaFoldDB" id="B8BR26"/>
<accession>B8BR26</accession>
<evidence type="ECO:0000256" key="7">
    <source>
        <dbReference type="ARBA" id="ARBA00022989"/>
    </source>
</evidence>
<organism evidence="13 14">
    <name type="scientific">Thalassiosira pseudonana</name>
    <name type="common">Marine diatom</name>
    <name type="synonym">Cyclotella nana</name>
    <dbReference type="NCBI Taxonomy" id="35128"/>
    <lineage>
        <taxon>Eukaryota</taxon>
        <taxon>Sar</taxon>
        <taxon>Stramenopiles</taxon>
        <taxon>Ochrophyta</taxon>
        <taxon>Bacillariophyta</taxon>
        <taxon>Coscinodiscophyceae</taxon>
        <taxon>Thalassiosirophycidae</taxon>
        <taxon>Thalassiosirales</taxon>
        <taxon>Thalassiosiraceae</taxon>
        <taxon>Thalassiosira</taxon>
    </lineage>
</organism>
<evidence type="ECO:0000256" key="4">
    <source>
        <dbReference type="ARBA" id="ARBA00022679"/>
    </source>
</evidence>
<dbReference type="GO" id="GO:0005789">
    <property type="term" value="C:endoplasmic reticulum membrane"/>
    <property type="evidence" value="ECO:0000318"/>
    <property type="project" value="GO_Central"/>
</dbReference>
<comment type="similarity">
    <text evidence="2 11">Belongs to the diacylglycerol acyltransferase family.</text>
</comment>
<dbReference type="eggNOG" id="KOG0831">
    <property type="taxonomic scope" value="Eukaryota"/>
</dbReference>
<comment type="subcellular location">
    <subcellularLocation>
        <location evidence="1 11">Endoplasmic reticulum membrane</location>
        <topology evidence="1 11">Multi-pass membrane protein</topology>
    </subcellularLocation>
</comment>
<dbReference type="EMBL" id="CM000638">
    <property type="protein sequence ID" value="EED95893.1"/>
    <property type="molecule type" value="Genomic_DNA"/>
</dbReference>